<dbReference type="SUPFAM" id="SSF63867">
    <property type="entry name" value="MoeA C-terminal domain-like"/>
    <property type="match status" value="1"/>
</dbReference>
<dbReference type="Gene3D" id="3.90.105.10">
    <property type="entry name" value="Molybdopterin biosynthesis moea protein, domain 2"/>
    <property type="match status" value="1"/>
</dbReference>
<dbReference type="PANTHER" id="PTHR10192:SF5">
    <property type="entry name" value="GEPHYRIN"/>
    <property type="match status" value="1"/>
</dbReference>
<keyword evidence="6" id="KW-0479">Metal-binding</keyword>
<dbReference type="Gene3D" id="3.40.980.10">
    <property type="entry name" value="MoaB/Mog-like domain"/>
    <property type="match status" value="1"/>
</dbReference>
<comment type="catalytic activity">
    <reaction evidence="5">
        <text>adenylyl-molybdopterin + molybdate = Mo-molybdopterin + AMP + H(+)</text>
        <dbReference type="Rhea" id="RHEA:35047"/>
        <dbReference type="ChEBI" id="CHEBI:15378"/>
        <dbReference type="ChEBI" id="CHEBI:36264"/>
        <dbReference type="ChEBI" id="CHEBI:62727"/>
        <dbReference type="ChEBI" id="CHEBI:71302"/>
        <dbReference type="ChEBI" id="CHEBI:456215"/>
        <dbReference type="EC" id="2.10.1.1"/>
    </reaction>
</comment>
<evidence type="ECO:0000256" key="2">
    <source>
        <dbReference type="ARBA" id="ARBA00005046"/>
    </source>
</evidence>
<dbReference type="SMART" id="SM00852">
    <property type="entry name" value="MoCF_biosynth"/>
    <property type="match status" value="1"/>
</dbReference>
<evidence type="ECO:0000256" key="5">
    <source>
        <dbReference type="ARBA" id="ARBA00047317"/>
    </source>
</evidence>
<dbReference type="InterPro" id="IPR005110">
    <property type="entry name" value="MoeA_linker/N"/>
</dbReference>
<reference evidence="8 9" key="1">
    <citation type="submission" date="2024-04" db="EMBL/GenBank/DDBJ databases">
        <title>Aurantiacibacter sp. DGU6 16S ribosomal RNA gene Genome sequencing and assembly.</title>
        <authorList>
            <person name="Park S."/>
        </authorList>
    </citation>
    <scope>NUCLEOTIDE SEQUENCE [LARGE SCALE GENOMIC DNA]</scope>
    <source>
        <strain evidence="8 9">DGU6</strain>
    </source>
</reference>
<keyword evidence="6" id="KW-0460">Magnesium</keyword>
<dbReference type="InterPro" id="IPR008284">
    <property type="entry name" value="MoCF_biosynth_CS"/>
</dbReference>
<evidence type="ECO:0000256" key="4">
    <source>
        <dbReference type="ARBA" id="ARBA00023150"/>
    </source>
</evidence>
<dbReference type="InterPro" id="IPR036135">
    <property type="entry name" value="MoeA_linker/N_sf"/>
</dbReference>
<comment type="similarity">
    <text evidence="3 6">Belongs to the MoeA family.</text>
</comment>
<organism evidence="8 9">
    <name type="scientific">Aurantiacibacter gilvus</name>
    <dbReference type="NCBI Taxonomy" id="3139141"/>
    <lineage>
        <taxon>Bacteria</taxon>
        <taxon>Pseudomonadati</taxon>
        <taxon>Pseudomonadota</taxon>
        <taxon>Alphaproteobacteria</taxon>
        <taxon>Sphingomonadales</taxon>
        <taxon>Erythrobacteraceae</taxon>
        <taxon>Aurantiacibacter</taxon>
    </lineage>
</organism>
<dbReference type="SUPFAM" id="SSF53218">
    <property type="entry name" value="Molybdenum cofactor biosynthesis proteins"/>
    <property type="match status" value="1"/>
</dbReference>
<evidence type="ECO:0000256" key="3">
    <source>
        <dbReference type="ARBA" id="ARBA00010763"/>
    </source>
</evidence>
<evidence type="ECO:0000313" key="9">
    <source>
        <dbReference type="Proteomes" id="UP001497045"/>
    </source>
</evidence>
<evidence type="ECO:0000313" key="8">
    <source>
        <dbReference type="EMBL" id="MEL1250193.1"/>
    </source>
</evidence>
<comment type="function">
    <text evidence="1 6">Catalyzes the insertion of molybdate into adenylated molybdopterin with the concomitant release of AMP.</text>
</comment>
<protein>
    <recommendedName>
        <fullName evidence="6">Molybdopterin molybdenumtransferase</fullName>
        <ecNumber evidence="6">2.10.1.1</ecNumber>
    </recommendedName>
</protein>
<comment type="caution">
    <text evidence="8">The sequence shown here is derived from an EMBL/GenBank/DDBJ whole genome shotgun (WGS) entry which is preliminary data.</text>
</comment>
<dbReference type="InterPro" id="IPR005111">
    <property type="entry name" value="MoeA_C_domain_IV"/>
</dbReference>
<dbReference type="Pfam" id="PF03453">
    <property type="entry name" value="MoeA_N"/>
    <property type="match status" value="1"/>
</dbReference>
<dbReference type="InterPro" id="IPR001453">
    <property type="entry name" value="MoaB/Mog_dom"/>
</dbReference>
<keyword evidence="9" id="KW-1185">Reference proteome</keyword>
<feature type="domain" description="MoaB/Mog" evidence="7">
    <location>
        <begin position="173"/>
        <end position="310"/>
    </location>
</feature>
<keyword evidence="4 6" id="KW-0501">Molybdenum cofactor biosynthesis</keyword>
<keyword evidence="6" id="KW-0500">Molybdenum</keyword>
<evidence type="ECO:0000259" key="7">
    <source>
        <dbReference type="SMART" id="SM00852"/>
    </source>
</evidence>
<dbReference type="InterPro" id="IPR038987">
    <property type="entry name" value="MoeA-like"/>
</dbReference>
<dbReference type="Pfam" id="PF03454">
    <property type="entry name" value="MoeA_C"/>
    <property type="match status" value="1"/>
</dbReference>
<dbReference type="CDD" id="cd00887">
    <property type="entry name" value="MoeA"/>
    <property type="match status" value="1"/>
</dbReference>
<keyword evidence="6" id="KW-0808">Transferase</keyword>
<dbReference type="PROSITE" id="PS01079">
    <property type="entry name" value="MOCF_BIOSYNTHESIS_2"/>
    <property type="match status" value="1"/>
</dbReference>
<proteinExistence type="inferred from homology"/>
<dbReference type="Proteomes" id="UP001497045">
    <property type="component" value="Unassembled WGS sequence"/>
</dbReference>
<dbReference type="InterPro" id="IPR036688">
    <property type="entry name" value="MoeA_C_domain_IV_sf"/>
</dbReference>
<comment type="cofactor">
    <cofactor evidence="6">
        <name>Mg(2+)</name>
        <dbReference type="ChEBI" id="CHEBI:18420"/>
    </cofactor>
</comment>
<dbReference type="SUPFAM" id="SSF63882">
    <property type="entry name" value="MoeA N-terminal region -like"/>
    <property type="match status" value="1"/>
</dbReference>
<sequence>MLSLDEAQARLHELAQPLPPEELPVELAVGRYLAEPLLAQRTQPSTDLSAMDGYALREDDIAGPWQVVGESAAGHPFKGKLEATQAVRISTGALMPEGAGAVLLQENARRDGDTLVLDNDDGPTSRHVRRRGFDFAAGDQLLTAGFRIEPPQVALALSAGHSGITVHALPRLAILDSGDELVADPASCEPHQIPASNGAMLASLAIPFAADVIRLGPVPDTLDAMLGALDRAGDVDVIVTSGGASVGDHDLVRPALEQWGASIDFWKVAIKPGKPLLIARKGRQWIIGLPGNPVSSYVTAYLFLLPLLRRLAGAEFPDPEPITVCLARSLPATGNRDEFVRGYLDKGLAFPLSQQDSSGLRALAHAQVLIHRPANSPAAPIDTIASAFPLQNGGIA</sequence>
<evidence type="ECO:0000256" key="1">
    <source>
        <dbReference type="ARBA" id="ARBA00002901"/>
    </source>
</evidence>
<dbReference type="InterPro" id="IPR036425">
    <property type="entry name" value="MoaB/Mog-like_dom_sf"/>
</dbReference>
<gene>
    <name evidence="8" type="ORF">AAEO60_05870</name>
</gene>
<dbReference type="EMBL" id="JBBYHV010000001">
    <property type="protein sequence ID" value="MEL1250193.1"/>
    <property type="molecule type" value="Genomic_DNA"/>
</dbReference>
<dbReference type="Pfam" id="PF00994">
    <property type="entry name" value="MoCF_biosynth"/>
    <property type="match status" value="1"/>
</dbReference>
<dbReference type="Gene3D" id="2.170.190.11">
    <property type="entry name" value="Molybdopterin biosynthesis moea protein, domain 3"/>
    <property type="match status" value="1"/>
</dbReference>
<accession>A0ABU9IE59</accession>
<evidence type="ECO:0000256" key="6">
    <source>
        <dbReference type="RuleBase" id="RU365090"/>
    </source>
</evidence>
<dbReference type="PANTHER" id="PTHR10192">
    <property type="entry name" value="MOLYBDOPTERIN BIOSYNTHESIS PROTEIN"/>
    <property type="match status" value="1"/>
</dbReference>
<name>A0ABU9IE59_9SPHN</name>
<dbReference type="RefSeq" id="WP_341672708.1">
    <property type="nucleotide sequence ID" value="NZ_JBBYHV010000001.1"/>
</dbReference>
<dbReference type="Gene3D" id="2.40.340.10">
    <property type="entry name" value="MoeA, C-terminal, domain IV"/>
    <property type="match status" value="1"/>
</dbReference>
<comment type="pathway">
    <text evidence="2 6">Cofactor biosynthesis; molybdopterin biosynthesis.</text>
</comment>
<dbReference type="EC" id="2.10.1.1" evidence="6"/>